<keyword evidence="2" id="KW-1185">Reference proteome</keyword>
<proteinExistence type="predicted"/>
<gene>
    <name evidence="1" type="ORF">SASPL_155765</name>
</gene>
<reference evidence="1" key="2">
    <citation type="submission" date="2020-08" db="EMBL/GenBank/DDBJ databases">
        <title>Plant Genome Project.</title>
        <authorList>
            <person name="Zhang R.-G."/>
        </authorList>
    </citation>
    <scope>NUCLEOTIDE SEQUENCE</scope>
    <source>
        <strain evidence="1">Huo1</strain>
        <tissue evidence="1">Leaf</tissue>
    </source>
</reference>
<name>A0A8X8VY76_SALSN</name>
<sequence length="80" mass="9875">MWERHQIGRLLLKFAALRAKFTLRDLILNELATRTFTCNRRRRRRRERREWRRRERRMGFRTMLMKGRVIGATLGFTLGI</sequence>
<dbReference type="Proteomes" id="UP000298416">
    <property type="component" value="Unassembled WGS sequence"/>
</dbReference>
<dbReference type="EMBL" id="PNBA02000121">
    <property type="protein sequence ID" value="KAG6384421.1"/>
    <property type="molecule type" value="Genomic_DNA"/>
</dbReference>
<evidence type="ECO:0000313" key="1">
    <source>
        <dbReference type="EMBL" id="KAG6384421.1"/>
    </source>
</evidence>
<organism evidence="1">
    <name type="scientific">Salvia splendens</name>
    <name type="common">Scarlet sage</name>
    <dbReference type="NCBI Taxonomy" id="180675"/>
    <lineage>
        <taxon>Eukaryota</taxon>
        <taxon>Viridiplantae</taxon>
        <taxon>Streptophyta</taxon>
        <taxon>Embryophyta</taxon>
        <taxon>Tracheophyta</taxon>
        <taxon>Spermatophyta</taxon>
        <taxon>Magnoliopsida</taxon>
        <taxon>eudicotyledons</taxon>
        <taxon>Gunneridae</taxon>
        <taxon>Pentapetalae</taxon>
        <taxon>asterids</taxon>
        <taxon>lamiids</taxon>
        <taxon>Lamiales</taxon>
        <taxon>Lamiaceae</taxon>
        <taxon>Nepetoideae</taxon>
        <taxon>Mentheae</taxon>
        <taxon>Salviinae</taxon>
        <taxon>Salvia</taxon>
        <taxon>Salvia subgen. Calosphace</taxon>
        <taxon>core Calosphace</taxon>
    </lineage>
</organism>
<reference evidence="1" key="1">
    <citation type="submission" date="2018-01" db="EMBL/GenBank/DDBJ databases">
        <authorList>
            <person name="Mao J.F."/>
        </authorList>
    </citation>
    <scope>NUCLEOTIDE SEQUENCE</scope>
    <source>
        <strain evidence="1">Huo1</strain>
        <tissue evidence="1">Leaf</tissue>
    </source>
</reference>
<evidence type="ECO:0000313" key="2">
    <source>
        <dbReference type="Proteomes" id="UP000298416"/>
    </source>
</evidence>
<accession>A0A8X8VY76</accession>
<comment type="caution">
    <text evidence="1">The sequence shown here is derived from an EMBL/GenBank/DDBJ whole genome shotgun (WGS) entry which is preliminary data.</text>
</comment>
<protein>
    <submittedName>
        <fullName evidence="1">Uncharacterized protein</fullName>
    </submittedName>
</protein>
<dbReference type="AlphaFoldDB" id="A0A8X8VY76"/>